<keyword evidence="4" id="KW-1185">Reference proteome</keyword>
<evidence type="ECO:0000256" key="2">
    <source>
        <dbReference type="SAM" id="Phobius"/>
    </source>
</evidence>
<dbReference type="Proteomes" id="UP000825228">
    <property type="component" value="Unassembled WGS sequence"/>
</dbReference>
<keyword evidence="2" id="KW-0812">Transmembrane</keyword>
<keyword evidence="2" id="KW-0472">Membrane</keyword>
<comment type="caution">
    <text evidence="3">The sequence shown here is derived from an EMBL/GenBank/DDBJ whole genome shotgun (WGS) entry which is preliminary data.</text>
</comment>
<feature type="region of interest" description="Disordered" evidence="1">
    <location>
        <begin position="43"/>
        <end position="69"/>
    </location>
</feature>
<evidence type="ECO:0000313" key="4">
    <source>
        <dbReference type="Proteomes" id="UP000825228"/>
    </source>
</evidence>
<sequence length="244" mass="27258">MDAIWTFLSQPGFWWGVVISGVLTGIVAPLIAKRSLRKSDERRAKVDTTIQTRKEEHERELDQQKADREQDERNKAIVFEAATDYASTVADLLVSAIDEKNIFNLIRDMFLTEQGATDPNAMEKIAFAQTQVSELKRLGLSLTNIKMFASKELMDSAVRVYSAMHSVAQSTTNALAKKATMDAAAVELDQFVNIFRSERGLPVYGKTDAEQAQAGYLKTLQAQVDIFRAESRGMSRDSGLRTSR</sequence>
<keyword evidence="2" id="KW-1133">Transmembrane helix</keyword>
<name>A0ABS7P950_9NOCA</name>
<evidence type="ECO:0000256" key="1">
    <source>
        <dbReference type="SAM" id="MobiDB-lite"/>
    </source>
</evidence>
<protein>
    <submittedName>
        <fullName evidence="3">Uncharacterized protein</fullName>
    </submittedName>
</protein>
<evidence type="ECO:0000313" key="3">
    <source>
        <dbReference type="EMBL" id="MBY6368139.1"/>
    </source>
</evidence>
<gene>
    <name evidence="3" type="ORF">HQ603_15395</name>
</gene>
<dbReference type="EMBL" id="JABUBU010000019">
    <property type="protein sequence ID" value="MBY6368139.1"/>
    <property type="molecule type" value="Genomic_DNA"/>
</dbReference>
<feature type="transmembrane region" description="Helical" evidence="2">
    <location>
        <begin position="12"/>
        <end position="32"/>
    </location>
</feature>
<accession>A0ABS7P950</accession>
<dbReference type="RefSeq" id="WP_222685577.1">
    <property type="nucleotide sequence ID" value="NZ_JABUBT010000062.1"/>
</dbReference>
<proteinExistence type="predicted"/>
<reference evidence="3 4" key="1">
    <citation type="submission" date="2020-06" db="EMBL/GenBank/DDBJ databases">
        <title>Taxonomy, biology and ecology of Rhodococcus bacteria occurring in California pistachio and other woody hosts as revealed by genome sequence analyses.</title>
        <authorList>
            <person name="Gai Y."/>
            <person name="Riely B."/>
        </authorList>
    </citation>
    <scope>NUCLEOTIDE SEQUENCE [LARGE SCALE GENOMIC DNA]</scope>
    <source>
        <strain evidence="3 4">BP-281</strain>
    </source>
</reference>
<organism evidence="3 4">
    <name type="scientific">Rhodococcoides corynebacterioides</name>
    <dbReference type="NCBI Taxonomy" id="53972"/>
    <lineage>
        <taxon>Bacteria</taxon>
        <taxon>Bacillati</taxon>
        <taxon>Actinomycetota</taxon>
        <taxon>Actinomycetes</taxon>
        <taxon>Mycobacteriales</taxon>
        <taxon>Nocardiaceae</taxon>
        <taxon>Rhodococcoides</taxon>
    </lineage>
</organism>